<reference evidence="3 4" key="1">
    <citation type="submission" date="2020-08" db="EMBL/GenBank/DDBJ databases">
        <title>Genomic Encyclopedia of Type Strains, Phase III (KMG-III): the genomes of soil and plant-associated and newly described type strains.</title>
        <authorList>
            <person name="Whitman W."/>
        </authorList>
    </citation>
    <scope>NUCLEOTIDE SEQUENCE [LARGE SCALE GENOMIC DNA]</scope>
    <source>
        <strain evidence="3 4">CECT 3146</strain>
    </source>
</reference>
<name>A0A7W8EVV0_STRST</name>
<protein>
    <submittedName>
        <fullName evidence="3">Uncharacterized protein</fullName>
    </submittedName>
</protein>
<keyword evidence="2" id="KW-0812">Transmembrane</keyword>
<proteinExistence type="predicted"/>
<accession>A0A7W8EVV0</accession>
<feature type="compositionally biased region" description="Polar residues" evidence="1">
    <location>
        <begin position="102"/>
        <end position="116"/>
    </location>
</feature>
<feature type="region of interest" description="Disordered" evidence="1">
    <location>
        <begin position="91"/>
        <end position="116"/>
    </location>
</feature>
<evidence type="ECO:0000256" key="2">
    <source>
        <dbReference type="SAM" id="Phobius"/>
    </source>
</evidence>
<feature type="region of interest" description="Disordered" evidence="1">
    <location>
        <begin position="1"/>
        <end position="22"/>
    </location>
</feature>
<organism evidence="3 4">
    <name type="scientific">Streptomyces spectabilis</name>
    <dbReference type="NCBI Taxonomy" id="68270"/>
    <lineage>
        <taxon>Bacteria</taxon>
        <taxon>Bacillati</taxon>
        <taxon>Actinomycetota</taxon>
        <taxon>Actinomycetes</taxon>
        <taxon>Kitasatosporales</taxon>
        <taxon>Streptomycetaceae</taxon>
        <taxon>Streptomyces</taxon>
    </lineage>
</organism>
<gene>
    <name evidence="3" type="ORF">FHS40_006409</name>
</gene>
<dbReference type="EMBL" id="JACHJD010000013">
    <property type="protein sequence ID" value="MBB5107292.1"/>
    <property type="molecule type" value="Genomic_DNA"/>
</dbReference>
<feature type="transmembrane region" description="Helical" evidence="2">
    <location>
        <begin position="70"/>
        <end position="88"/>
    </location>
</feature>
<dbReference type="AlphaFoldDB" id="A0A7W8EVV0"/>
<feature type="compositionally biased region" description="Basic and acidic residues" evidence="1">
    <location>
        <begin position="91"/>
        <end position="101"/>
    </location>
</feature>
<sequence length="116" mass="12105">MTAASSAGYPESGPSQATVPVARRTALETKPAFRTTELFVYAASVIAVLIASAVVGDGDGGSDRFAADQAWLYVTLLTIGYLVSRGLAKSGARDSLARDSLDSTLHQTPHQSRPHG</sequence>
<evidence type="ECO:0000313" key="4">
    <source>
        <dbReference type="Proteomes" id="UP000549009"/>
    </source>
</evidence>
<evidence type="ECO:0000313" key="3">
    <source>
        <dbReference type="EMBL" id="MBB5107292.1"/>
    </source>
</evidence>
<feature type="transmembrane region" description="Helical" evidence="2">
    <location>
        <begin position="38"/>
        <end position="55"/>
    </location>
</feature>
<dbReference type="Proteomes" id="UP000549009">
    <property type="component" value="Unassembled WGS sequence"/>
</dbReference>
<comment type="caution">
    <text evidence="3">The sequence shown here is derived from an EMBL/GenBank/DDBJ whole genome shotgun (WGS) entry which is preliminary data.</text>
</comment>
<keyword evidence="4" id="KW-1185">Reference proteome</keyword>
<evidence type="ECO:0000256" key="1">
    <source>
        <dbReference type="SAM" id="MobiDB-lite"/>
    </source>
</evidence>
<keyword evidence="2" id="KW-1133">Transmembrane helix</keyword>
<keyword evidence="2" id="KW-0472">Membrane</keyword>
<dbReference type="RefSeq" id="WP_212669170.1">
    <property type="nucleotide sequence ID" value="NZ_BMSQ01000013.1"/>
</dbReference>